<feature type="domain" description="CobB/CobQ-like glutamine amidotransferase" evidence="9">
    <location>
        <begin position="248"/>
        <end position="433"/>
    </location>
</feature>
<comment type="cofactor">
    <cofactor evidence="1 7">
        <name>Mg(2+)</name>
        <dbReference type="ChEBI" id="CHEBI:18420"/>
    </cofactor>
</comment>
<accession>B1YBQ3</accession>
<evidence type="ECO:0000256" key="1">
    <source>
        <dbReference type="ARBA" id="ARBA00001946"/>
    </source>
</evidence>
<dbReference type="NCBIfam" id="TIGR00379">
    <property type="entry name" value="cobB"/>
    <property type="match status" value="1"/>
</dbReference>
<dbReference type="Pfam" id="PF07685">
    <property type="entry name" value="GATase_3"/>
    <property type="match status" value="1"/>
</dbReference>
<reference evidence="10" key="1">
    <citation type="submission" date="2008-03" db="EMBL/GenBank/DDBJ databases">
        <title>Complete sequence of Thermoproteus neutrophilus V24Sta.</title>
        <authorList>
            <consortium name="US DOE Joint Genome Institute"/>
            <person name="Copeland A."/>
            <person name="Lucas S."/>
            <person name="Lapidus A."/>
            <person name="Glavina del Rio T."/>
            <person name="Dalin E."/>
            <person name="Tice H."/>
            <person name="Bruce D."/>
            <person name="Goodwin L."/>
            <person name="Pitluck S."/>
            <person name="Sims D."/>
            <person name="Brettin T."/>
            <person name="Detter J.C."/>
            <person name="Han C."/>
            <person name="Kuske C.R."/>
            <person name="Schmutz J."/>
            <person name="Larimer F."/>
            <person name="Land M."/>
            <person name="Hauser L."/>
            <person name="Kyrpides N."/>
            <person name="Mikhailova N."/>
            <person name="Biddle J.F."/>
            <person name="Zhang Z."/>
            <person name="Fitz-Gibbon S.T."/>
            <person name="Lowe T.M."/>
            <person name="Saltikov C."/>
            <person name="House C.H."/>
            <person name="Richardson P."/>
        </authorList>
    </citation>
    <scope>NUCLEOTIDE SEQUENCE [LARGE SCALE GENOMIC DNA]</scope>
    <source>
        <strain evidence="10">V24Sta</strain>
    </source>
</reference>
<dbReference type="KEGG" id="tne:Tneu_0337"/>
<comment type="miscellaneous">
    <text evidence="7">The a and c carboxylates of cobyrinate are activated for nucleophilic attack via formation of a phosphorylated intermediate by ATP. CbiA catalyzes first the amidation of the c-carboxylate, and then that of the a-carboxylate.</text>
</comment>
<dbReference type="PANTHER" id="PTHR43873:SF1">
    <property type="entry name" value="COBYRINATE A,C-DIAMIDE SYNTHASE"/>
    <property type="match status" value="1"/>
</dbReference>
<dbReference type="GO" id="GO:0042242">
    <property type="term" value="F:cobyrinic acid a,c-diamide synthase activity"/>
    <property type="evidence" value="ECO:0007669"/>
    <property type="project" value="UniProtKB-UniRule"/>
</dbReference>
<dbReference type="HOGENOM" id="CLU_022752_2_0_2"/>
<evidence type="ECO:0000256" key="2">
    <source>
        <dbReference type="ARBA" id="ARBA00022598"/>
    </source>
</evidence>
<dbReference type="EC" id="6.3.5.11" evidence="7"/>
<dbReference type="HAMAP" id="MF_00027">
    <property type="entry name" value="CobB_CbiA"/>
    <property type="match status" value="1"/>
</dbReference>
<dbReference type="EMBL" id="CP001014">
    <property type="protein sequence ID" value="ACB39287.1"/>
    <property type="molecule type" value="Genomic_DNA"/>
</dbReference>
<evidence type="ECO:0000256" key="6">
    <source>
        <dbReference type="ARBA" id="ARBA00022962"/>
    </source>
</evidence>
<comment type="domain">
    <text evidence="7">Comprises of two domains. The C-terminal domain contains the binding site for glutamine and catalyzes the hydrolysis of this substrate to glutamate and ammonia. The N-terminal domain is anticipated to bind ATP and cobyrinate and catalyzes the ultimate synthesis of the diamide product. The ammonia produced via the glutaminase domain is probably translocated to the adjacent domain via a molecular tunnel, where it reacts with an activated intermediate.</text>
</comment>
<comment type="pathway">
    <text evidence="7">Cofactor biosynthesis; adenosylcobalamin biosynthesis; cob(II)yrinate a,c-diamide from sirohydrochlorin (anaerobic route): step 10/10.</text>
</comment>
<evidence type="ECO:0000256" key="5">
    <source>
        <dbReference type="ARBA" id="ARBA00022842"/>
    </source>
</evidence>
<organism evidence="10 11">
    <name type="scientific">Pyrobaculum neutrophilum (strain DSM 2338 / JCM 9278 / NBRC 100436 / V24Sta)</name>
    <name type="common">Thermoproteus neutrophilus</name>
    <dbReference type="NCBI Taxonomy" id="444157"/>
    <lineage>
        <taxon>Archaea</taxon>
        <taxon>Thermoproteota</taxon>
        <taxon>Thermoprotei</taxon>
        <taxon>Thermoproteales</taxon>
        <taxon>Thermoproteaceae</taxon>
        <taxon>Pyrobaculum</taxon>
    </lineage>
</organism>
<protein>
    <recommendedName>
        <fullName evidence="7">Cobyrinate a,c-diamide synthase</fullName>
        <ecNumber evidence="7">6.3.5.11</ecNumber>
    </recommendedName>
    <alternativeName>
        <fullName evidence="7">Cobyrinic acid a,c-diamide synthetase</fullName>
    </alternativeName>
</protein>
<dbReference type="SUPFAM" id="SSF52317">
    <property type="entry name" value="Class I glutamine amidotransferase-like"/>
    <property type="match status" value="1"/>
</dbReference>
<keyword evidence="4 7" id="KW-0067">ATP-binding</keyword>
<evidence type="ECO:0000313" key="10">
    <source>
        <dbReference type="EMBL" id="ACB39287.1"/>
    </source>
</evidence>
<dbReference type="RefSeq" id="WP_012349708.1">
    <property type="nucleotide sequence ID" value="NC_010525.1"/>
</dbReference>
<evidence type="ECO:0000259" key="9">
    <source>
        <dbReference type="Pfam" id="PF07685"/>
    </source>
</evidence>
<feature type="site" description="Increases nucleophilicity of active site Cys" evidence="7">
    <location>
        <position position="431"/>
    </location>
</feature>
<gene>
    <name evidence="7" type="primary">cbiA</name>
    <name evidence="10" type="ordered locus">Tneu_0337</name>
</gene>
<dbReference type="AlphaFoldDB" id="B1YBQ3"/>
<name>B1YBQ3_PYRNV</name>
<dbReference type="Gene3D" id="3.40.50.300">
    <property type="entry name" value="P-loop containing nucleotide triphosphate hydrolases"/>
    <property type="match status" value="1"/>
</dbReference>
<feature type="active site" description="Nucleophile" evidence="7">
    <location>
        <position position="329"/>
    </location>
</feature>
<comment type="catalytic activity">
    <reaction evidence="7">
        <text>cob(II)yrinate + 2 L-glutamine + 2 ATP + 2 H2O = cob(II)yrinate a,c diamide + 2 L-glutamate + 2 ADP + 2 phosphate + 2 H(+)</text>
        <dbReference type="Rhea" id="RHEA:26289"/>
        <dbReference type="ChEBI" id="CHEBI:15377"/>
        <dbReference type="ChEBI" id="CHEBI:15378"/>
        <dbReference type="ChEBI" id="CHEBI:29985"/>
        <dbReference type="ChEBI" id="CHEBI:30616"/>
        <dbReference type="ChEBI" id="CHEBI:43474"/>
        <dbReference type="ChEBI" id="CHEBI:58359"/>
        <dbReference type="ChEBI" id="CHEBI:58537"/>
        <dbReference type="ChEBI" id="CHEBI:58894"/>
        <dbReference type="ChEBI" id="CHEBI:456216"/>
        <dbReference type="EC" id="6.3.5.11"/>
    </reaction>
</comment>
<dbReference type="UniPathway" id="UPA00148">
    <property type="reaction ID" value="UER00231"/>
</dbReference>
<dbReference type="SUPFAM" id="SSF52540">
    <property type="entry name" value="P-loop containing nucleoside triphosphate hydrolases"/>
    <property type="match status" value="1"/>
</dbReference>
<proteinExistence type="inferred from homology"/>
<evidence type="ECO:0000256" key="3">
    <source>
        <dbReference type="ARBA" id="ARBA00022741"/>
    </source>
</evidence>
<keyword evidence="3 7" id="KW-0547">Nucleotide-binding</keyword>
<feature type="domain" description="CobQ/CobB/MinD/ParA nucleotide binding" evidence="8">
    <location>
        <begin position="5"/>
        <end position="186"/>
    </location>
</feature>
<comment type="similarity">
    <text evidence="7">Belongs to the CobB/CbiA family.</text>
</comment>
<evidence type="ECO:0000256" key="7">
    <source>
        <dbReference type="HAMAP-Rule" id="MF_00027"/>
    </source>
</evidence>
<dbReference type="InterPro" id="IPR027417">
    <property type="entry name" value="P-loop_NTPase"/>
</dbReference>
<dbReference type="Pfam" id="PF01656">
    <property type="entry name" value="CbiA"/>
    <property type="match status" value="1"/>
</dbReference>
<keyword evidence="5 7" id="KW-0460">Magnesium</keyword>
<evidence type="ECO:0000313" key="11">
    <source>
        <dbReference type="Proteomes" id="UP000001694"/>
    </source>
</evidence>
<dbReference type="STRING" id="444157.Tneu_0337"/>
<keyword evidence="7" id="KW-0169">Cobalamin biosynthesis</keyword>
<dbReference type="Proteomes" id="UP000001694">
    <property type="component" value="Chromosome"/>
</dbReference>
<dbReference type="InterPro" id="IPR029062">
    <property type="entry name" value="Class_I_gatase-like"/>
</dbReference>
<evidence type="ECO:0000259" key="8">
    <source>
        <dbReference type="Pfam" id="PF01656"/>
    </source>
</evidence>
<comment type="function">
    <text evidence="7">Catalyzes the ATP-dependent amidation of the two carboxylate groups at positions a and c of cobyrinate, using either L-glutamine or ammonia as the nitrogen source.</text>
</comment>
<sequence length="447" mass="48512">MIPRVVISSFRGMSGKTIISLALIYGLFRQGLRVAPFKVGPDYIDPSYHAAVAGRPSRNLDVVLMGERGVVERFVKFSRGADVAVVEGVLGLYDSFDGVSELGSTAQVAKLLKAPVVLVLNGERVNRTLRAVVRGLRQFDPEVKIPGVILTNVTRSQAEKLKKSLPEEGVEVLGAVPKSEKLAEVFSYRHLGLTPVGERGDVPNIVEALVKYVLPNIDLDAVVALAKSAGDLPYDADEGGETPRGTCRVGIVFDRAFTFYYPEVFEEAKSLGEVVFLDSLNMQELPPVDVVFVGGGFPETSAEELERNRAFRSALLRYVERGGKLYAECGGLMYLTSSIVVGGSEYEMVGAVDAVTVMLKRPVGKGYAWGVVEGRTPVAPVGTKLVGHEFHYSKIVLRERVETAIRLERGVGIGGGIDGVVKGNMHAQYLHIHPYTYSVLRALCRST</sequence>
<keyword evidence="2 7" id="KW-0436">Ligase</keyword>
<keyword evidence="6 7" id="KW-0315">Glutamine amidotransferase</keyword>
<dbReference type="eggNOG" id="arCOG00106">
    <property type="taxonomic scope" value="Archaea"/>
</dbReference>
<keyword evidence="11" id="KW-1185">Reference proteome</keyword>
<dbReference type="GO" id="GO:0009236">
    <property type="term" value="P:cobalamin biosynthetic process"/>
    <property type="evidence" value="ECO:0007669"/>
    <property type="project" value="UniProtKB-UniRule"/>
</dbReference>
<dbReference type="PANTHER" id="PTHR43873">
    <property type="entry name" value="COBYRINATE A,C-DIAMIDE SYNTHASE"/>
    <property type="match status" value="1"/>
</dbReference>
<dbReference type="OrthoDB" id="8896at2157"/>
<dbReference type="NCBIfam" id="NF002204">
    <property type="entry name" value="PRK01077.1"/>
    <property type="match status" value="1"/>
</dbReference>
<dbReference type="InterPro" id="IPR004484">
    <property type="entry name" value="CbiA/CobB_synth"/>
</dbReference>
<dbReference type="GO" id="GO:0005524">
    <property type="term" value="F:ATP binding"/>
    <property type="evidence" value="ECO:0007669"/>
    <property type="project" value="UniProtKB-UniRule"/>
</dbReference>
<evidence type="ECO:0000256" key="4">
    <source>
        <dbReference type="ARBA" id="ARBA00022840"/>
    </source>
</evidence>
<dbReference type="InterPro" id="IPR011698">
    <property type="entry name" value="GATase_3"/>
</dbReference>
<dbReference type="PROSITE" id="PS51274">
    <property type="entry name" value="GATASE_COBBQ"/>
    <property type="match status" value="1"/>
</dbReference>
<dbReference type="InterPro" id="IPR002586">
    <property type="entry name" value="CobQ/CobB/MinD/ParA_Nub-bd_dom"/>
</dbReference>
<dbReference type="GeneID" id="6165155"/>